<evidence type="ECO:0000313" key="3">
    <source>
        <dbReference type="EMBL" id="PKQ45209.1"/>
    </source>
</evidence>
<organism evidence="3 4">
    <name type="scientific">Confluentibacter flavum</name>
    <dbReference type="NCBI Taxonomy" id="1909700"/>
    <lineage>
        <taxon>Bacteria</taxon>
        <taxon>Pseudomonadati</taxon>
        <taxon>Bacteroidota</taxon>
        <taxon>Flavobacteriia</taxon>
        <taxon>Flavobacteriales</taxon>
        <taxon>Flavobacteriaceae</taxon>
        <taxon>Confluentibacter</taxon>
    </lineage>
</organism>
<protein>
    <recommendedName>
        <fullName evidence="5">DUF4890 domain-containing protein</fullName>
    </recommendedName>
</protein>
<proteinExistence type="predicted"/>
<gene>
    <name evidence="3" type="ORF">CSW08_09340</name>
</gene>
<feature type="compositionally biased region" description="Basic and acidic residues" evidence="1">
    <location>
        <begin position="87"/>
        <end position="96"/>
    </location>
</feature>
<dbReference type="EMBL" id="PJEO01000031">
    <property type="protein sequence ID" value="PKQ45209.1"/>
    <property type="molecule type" value="Genomic_DNA"/>
</dbReference>
<dbReference type="OrthoDB" id="956918at2"/>
<keyword evidence="2" id="KW-0732">Signal</keyword>
<feature type="region of interest" description="Disordered" evidence="1">
    <location>
        <begin position="137"/>
        <end position="162"/>
    </location>
</feature>
<feature type="region of interest" description="Disordered" evidence="1">
    <location>
        <begin position="76"/>
        <end position="96"/>
    </location>
</feature>
<comment type="caution">
    <text evidence="3">The sequence shown here is derived from an EMBL/GenBank/DDBJ whole genome shotgun (WGS) entry which is preliminary data.</text>
</comment>
<reference evidence="3 4" key="1">
    <citation type="submission" date="2017-12" db="EMBL/GenBank/DDBJ databases">
        <title>Confluentibacter flavum sp. nov., isolated from the saline lake.</title>
        <authorList>
            <person name="Yu L."/>
        </authorList>
    </citation>
    <scope>NUCLEOTIDE SEQUENCE [LARGE SCALE GENOMIC DNA]</scope>
    <source>
        <strain evidence="3 4">3B</strain>
    </source>
</reference>
<evidence type="ECO:0008006" key="5">
    <source>
        <dbReference type="Google" id="ProtNLM"/>
    </source>
</evidence>
<accession>A0A2N3HJQ4</accession>
<evidence type="ECO:0000256" key="2">
    <source>
        <dbReference type="SAM" id="SignalP"/>
    </source>
</evidence>
<keyword evidence="4" id="KW-1185">Reference proteome</keyword>
<name>A0A2N3HJQ4_9FLAO</name>
<dbReference type="Proteomes" id="UP000233435">
    <property type="component" value="Unassembled WGS sequence"/>
</dbReference>
<evidence type="ECO:0000313" key="4">
    <source>
        <dbReference type="Proteomes" id="UP000233435"/>
    </source>
</evidence>
<feature type="signal peptide" evidence="2">
    <location>
        <begin position="1"/>
        <end position="18"/>
    </location>
</feature>
<dbReference type="AlphaFoldDB" id="A0A2N3HJQ4"/>
<sequence length="162" mass="19006">MKKALLILIALISIEAIAQQRMERPDRKEMAQNMSALTPEESAELQTKRMTLRLDLNQSQQQEIYKINLENANKRKDMMTARKAKRASGDMERPSKEELLKMTNERLDHQIATKAKMKLLLDAEQYTKWEKGQSEMTNGFKKGMKNKKRFSQDRTSLNKKRF</sequence>
<evidence type="ECO:0000256" key="1">
    <source>
        <dbReference type="SAM" id="MobiDB-lite"/>
    </source>
</evidence>
<dbReference type="RefSeq" id="WP_106659624.1">
    <property type="nucleotide sequence ID" value="NZ_PJEO01000031.1"/>
</dbReference>
<feature type="chain" id="PRO_5014871892" description="DUF4890 domain-containing protein" evidence="2">
    <location>
        <begin position="19"/>
        <end position="162"/>
    </location>
</feature>